<organism evidence="1 2">
    <name type="scientific">Candida parapsilosis</name>
    <name type="common">Yeast</name>
    <dbReference type="NCBI Taxonomy" id="5480"/>
    <lineage>
        <taxon>Eukaryota</taxon>
        <taxon>Fungi</taxon>
        <taxon>Dikarya</taxon>
        <taxon>Ascomycota</taxon>
        <taxon>Saccharomycotina</taxon>
        <taxon>Pichiomycetes</taxon>
        <taxon>Debaryomycetaceae</taxon>
        <taxon>Candida/Lodderomyces clade</taxon>
        <taxon>Candida</taxon>
    </lineage>
</organism>
<protein>
    <submittedName>
        <fullName evidence="1">Uncharacterized protein</fullName>
    </submittedName>
</protein>
<evidence type="ECO:0000313" key="2">
    <source>
        <dbReference type="Proteomes" id="UP000590412"/>
    </source>
</evidence>
<proteinExistence type="predicted"/>
<dbReference type="Proteomes" id="UP000590412">
    <property type="component" value="Unassembled WGS sequence"/>
</dbReference>
<name>A0A8X7TA94_CANPA</name>
<dbReference type="OrthoDB" id="4021409at2759"/>
<gene>
    <name evidence="1" type="ORF">FOB60_004728</name>
</gene>
<dbReference type="EMBL" id="JABWAB010000007">
    <property type="protein sequence ID" value="KAF6047192.1"/>
    <property type="molecule type" value="Genomic_DNA"/>
</dbReference>
<comment type="caution">
    <text evidence="1">The sequence shown here is derived from an EMBL/GenBank/DDBJ whole genome shotgun (WGS) entry which is preliminary data.</text>
</comment>
<evidence type="ECO:0000313" key="1">
    <source>
        <dbReference type="EMBL" id="KAF6047192.1"/>
    </source>
</evidence>
<accession>A0A8X7TA94</accession>
<sequence length="395" mass="44716">MERSQTPQDVLTTSIPTLDDIQLNSLVVRGRVFDLQSSPSCHGMYIVITSLIISNLAHGKQVVLIDTLNKFPFHLLKSHPHFKLEFKSNIRHYTCDTFAKLYSVISKANFDRNSLIVINEFHSLLELYKLELSMSYEETILKNHVENNATLINNKLKGVKDSISKIPTSSDLLKVSPVSKYESHVNLLFRNLNNICTSSNASVYLLGYLETKYRPYKIPNNTDASQLSYREKGRVVLSPSVAHKSCTTKFLFYLDWYHKTPHFFRNYPIDNTRQITINQAMLKLINVVKVEAKSESFSPIYFDIDDEFYYDQEDEFTGEYKVRDLSETVIESCPVITSSPNIDASVIHVTSNDLGNTSSSNDTEAIASEIIEESEEEIAISCASATSSKNDIASG</sequence>
<reference evidence="1" key="1">
    <citation type="submission" date="2020-03" db="EMBL/GenBank/DDBJ databases">
        <title>FDA dAtabase for Regulatory Grade micrObial Sequences (FDA-ARGOS): Supporting development and validation of Infectious Disease Dx tests.</title>
        <authorList>
            <person name="Campos J."/>
            <person name="Goldberg B."/>
            <person name="Tallon L."/>
            <person name="Sadzewicz L."/>
            <person name="Vavikolanu K."/>
            <person name="Mehta A."/>
            <person name="Aluvathingal J."/>
            <person name="Nadendla S."/>
            <person name="Nandy P."/>
            <person name="Geyer C."/>
            <person name="Yan Y."/>
            <person name="Sichtig H."/>
        </authorList>
    </citation>
    <scope>NUCLEOTIDE SEQUENCE [LARGE SCALE GENOMIC DNA]</scope>
    <source>
        <strain evidence="1">FDAARGOS_652</strain>
    </source>
</reference>
<dbReference type="AlphaFoldDB" id="A0A8X7TA94"/>